<accession>A0A955RXF2</accession>
<dbReference type="InterPro" id="IPR007165">
    <property type="entry name" value="Phage_holin_4_2"/>
</dbReference>
<dbReference type="Proteomes" id="UP000699691">
    <property type="component" value="Unassembled WGS sequence"/>
</dbReference>
<sequence length="52" mass="5802">MKKLFLQFIVTALTLVVTDYLIPGVEIRNSIDGLLLVTVMFTAINVIIKPLL</sequence>
<evidence type="ECO:0000313" key="2">
    <source>
        <dbReference type="EMBL" id="MCA9397993.1"/>
    </source>
</evidence>
<gene>
    <name evidence="2" type="ORF">KC573_04120</name>
</gene>
<proteinExistence type="predicted"/>
<name>A0A955RXF2_UNCKA</name>
<evidence type="ECO:0000256" key="1">
    <source>
        <dbReference type="SAM" id="Phobius"/>
    </source>
</evidence>
<reference evidence="2" key="2">
    <citation type="journal article" date="2021" name="Microbiome">
        <title>Successional dynamics and alternative stable states in a saline activated sludge microbial community over 9 years.</title>
        <authorList>
            <person name="Wang Y."/>
            <person name="Ye J."/>
            <person name="Ju F."/>
            <person name="Liu L."/>
            <person name="Boyd J.A."/>
            <person name="Deng Y."/>
            <person name="Parks D.H."/>
            <person name="Jiang X."/>
            <person name="Yin X."/>
            <person name="Woodcroft B.J."/>
            <person name="Tyson G.W."/>
            <person name="Hugenholtz P."/>
            <person name="Polz M.F."/>
            <person name="Zhang T."/>
        </authorList>
    </citation>
    <scope>NUCLEOTIDE SEQUENCE</scope>
    <source>
        <strain evidence="2">HKST-UBA02</strain>
    </source>
</reference>
<comment type="caution">
    <text evidence="2">The sequence shown here is derived from an EMBL/GenBank/DDBJ whole genome shotgun (WGS) entry which is preliminary data.</text>
</comment>
<dbReference type="Pfam" id="PF04020">
    <property type="entry name" value="Phage_holin_4_2"/>
    <property type="match status" value="1"/>
</dbReference>
<dbReference type="AlphaFoldDB" id="A0A955RXF2"/>
<evidence type="ECO:0000313" key="3">
    <source>
        <dbReference type="Proteomes" id="UP000699691"/>
    </source>
</evidence>
<keyword evidence="1" id="KW-1133">Transmembrane helix</keyword>
<feature type="non-terminal residue" evidence="2">
    <location>
        <position position="52"/>
    </location>
</feature>
<protein>
    <submittedName>
        <fullName evidence="2">Phage holin family protein</fullName>
    </submittedName>
</protein>
<feature type="transmembrane region" description="Helical" evidence="1">
    <location>
        <begin position="34"/>
        <end position="51"/>
    </location>
</feature>
<dbReference type="EMBL" id="JAGQKY010000229">
    <property type="protein sequence ID" value="MCA9397993.1"/>
    <property type="molecule type" value="Genomic_DNA"/>
</dbReference>
<organism evidence="2 3">
    <name type="scientific">candidate division WWE3 bacterium</name>
    <dbReference type="NCBI Taxonomy" id="2053526"/>
    <lineage>
        <taxon>Bacteria</taxon>
        <taxon>Katanobacteria</taxon>
    </lineage>
</organism>
<reference evidence="2" key="1">
    <citation type="submission" date="2020-04" db="EMBL/GenBank/DDBJ databases">
        <authorList>
            <person name="Zhang T."/>
        </authorList>
    </citation>
    <scope>NUCLEOTIDE SEQUENCE</scope>
    <source>
        <strain evidence="2">HKST-UBA02</strain>
    </source>
</reference>
<keyword evidence="1" id="KW-0472">Membrane</keyword>
<keyword evidence="1" id="KW-0812">Transmembrane</keyword>